<gene>
    <name evidence="1" type="ORF">XINFAN_00443</name>
</gene>
<evidence type="ECO:0000313" key="2">
    <source>
        <dbReference type="Proteomes" id="UP000277498"/>
    </source>
</evidence>
<evidence type="ECO:0008006" key="3">
    <source>
        <dbReference type="Google" id="ProtNLM"/>
    </source>
</evidence>
<dbReference type="OrthoDB" id="7824597at2"/>
<dbReference type="AlphaFoldDB" id="A0A3P5WP62"/>
<dbReference type="InterPro" id="IPR010626">
    <property type="entry name" value="DUF1217"/>
</dbReference>
<dbReference type="Gene3D" id="1.10.3700.10">
    <property type="entry name" value="AGR C 984p-like"/>
    <property type="match status" value="1"/>
</dbReference>
<dbReference type="InterPro" id="IPR023157">
    <property type="entry name" value="AGR-C-984p-like_sf"/>
</dbReference>
<keyword evidence="2" id="KW-1185">Reference proteome</keyword>
<name>A0A3P5WP62_9RHOB</name>
<reference evidence="1 2" key="1">
    <citation type="submission" date="2018-11" db="EMBL/GenBank/DDBJ databases">
        <authorList>
            <person name="Criscuolo A."/>
        </authorList>
    </citation>
    <scope>NUCLEOTIDE SEQUENCE [LARGE SCALE GENOMIC DNA]</scope>
    <source>
        <strain evidence="1">ACIP111625</strain>
    </source>
</reference>
<dbReference type="Pfam" id="PF06748">
    <property type="entry name" value="DUF1217"/>
    <property type="match status" value="1"/>
</dbReference>
<evidence type="ECO:0000313" key="1">
    <source>
        <dbReference type="EMBL" id="VDC20346.1"/>
    </source>
</evidence>
<dbReference type="Proteomes" id="UP000277498">
    <property type="component" value="Unassembled WGS sequence"/>
</dbReference>
<sequence length="262" mass="28560">MSFAPVIPAEGYTGWLLLKKTLPAQQQAHRASVVNQREAEYFRRNIGTVTSAGDLVADRSLLKVALTAFGLEEDLNAKAFIKKVLSDGVSSSDALANRLADKRYYAFARALGLDGTQVPATLEDGFANAMIDQYYARQFESAVGERNSSFRLALNAEREIAALAGSSASENAKWFTVMGNKPLRQVFESAFGLPSGFGRLDIDQQLKVLKSRAQSLFGSASFSQFTDSGKMEKLVRNYLVRDSLSTASVSPAQSALQLLARR</sequence>
<dbReference type="SUPFAM" id="SSF158837">
    <property type="entry name" value="AGR C 984p-like"/>
    <property type="match status" value="1"/>
</dbReference>
<protein>
    <recommendedName>
        <fullName evidence="3">Flagellar protein</fullName>
    </recommendedName>
</protein>
<dbReference type="RefSeq" id="WP_124084875.1">
    <property type="nucleotide sequence ID" value="NZ_UXAW01000033.1"/>
</dbReference>
<organism evidence="1 2">
    <name type="scientific">Pseudogemmobacter humi</name>
    <dbReference type="NCBI Taxonomy" id="2483812"/>
    <lineage>
        <taxon>Bacteria</taxon>
        <taxon>Pseudomonadati</taxon>
        <taxon>Pseudomonadota</taxon>
        <taxon>Alphaproteobacteria</taxon>
        <taxon>Rhodobacterales</taxon>
        <taxon>Paracoccaceae</taxon>
        <taxon>Pseudogemmobacter</taxon>
    </lineage>
</organism>
<proteinExistence type="predicted"/>
<dbReference type="EMBL" id="UXAW01000033">
    <property type="protein sequence ID" value="VDC20346.1"/>
    <property type="molecule type" value="Genomic_DNA"/>
</dbReference>
<accession>A0A3P5WP62</accession>